<evidence type="ECO:0000313" key="2">
    <source>
        <dbReference type="Proteomes" id="UP001055811"/>
    </source>
</evidence>
<reference evidence="1 2" key="2">
    <citation type="journal article" date="2022" name="Mol. Ecol. Resour.">
        <title>The genomes of chicory, endive, great burdock and yacon provide insights into Asteraceae paleo-polyploidization history and plant inulin production.</title>
        <authorList>
            <person name="Fan W."/>
            <person name="Wang S."/>
            <person name="Wang H."/>
            <person name="Wang A."/>
            <person name="Jiang F."/>
            <person name="Liu H."/>
            <person name="Zhao H."/>
            <person name="Xu D."/>
            <person name="Zhang Y."/>
        </authorList>
    </citation>
    <scope>NUCLEOTIDE SEQUENCE [LARGE SCALE GENOMIC DNA]</scope>
    <source>
        <strain evidence="2">cv. Punajuju</strain>
        <tissue evidence="1">Leaves</tissue>
    </source>
</reference>
<protein>
    <submittedName>
        <fullName evidence="1">Uncharacterized protein</fullName>
    </submittedName>
</protein>
<gene>
    <name evidence="1" type="ORF">L2E82_10740</name>
</gene>
<evidence type="ECO:0000313" key="1">
    <source>
        <dbReference type="EMBL" id="KAI3780751.1"/>
    </source>
</evidence>
<comment type="caution">
    <text evidence="1">The sequence shown here is derived from an EMBL/GenBank/DDBJ whole genome shotgun (WGS) entry which is preliminary data.</text>
</comment>
<accession>A0ACB9GCE2</accession>
<dbReference type="Proteomes" id="UP001055811">
    <property type="component" value="Linkage Group LG02"/>
</dbReference>
<sequence length="98" mass="11945">MIFKKSIVIRYYSSSKSPLRFTQEMEEQWRAYDGLFWMQVEHFCNWQGLSRISTHRLVLNMVTDYYKFPHVKVLPSEYTSKGLWSKFRAYSEMSISRR</sequence>
<reference evidence="2" key="1">
    <citation type="journal article" date="2022" name="Mol. Ecol. Resour.">
        <title>The genomes of chicory, endive, great burdock and yacon provide insights into Asteraceae palaeo-polyploidization history and plant inulin production.</title>
        <authorList>
            <person name="Fan W."/>
            <person name="Wang S."/>
            <person name="Wang H."/>
            <person name="Wang A."/>
            <person name="Jiang F."/>
            <person name="Liu H."/>
            <person name="Zhao H."/>
            <person name="Xu D."/>
            <person name="Zhang Y."/>
        </authorList>
    </citation>
    <scope>NUCLEOTIDE SEQUENCE [LARGE SCALE GENOMIC DNA]</scope>
    <source>
        <strain evidence="2">cv. Punajuju</strain>
    </source>
</reference>
<keyword evidence="2" id="KW-1185">Reference proteome</keyword>
<proteinExistence type="predicted"/>
<name>A0ACB9GCE2_CICIN</name>
<dbReference type="EMBL" id="CM042010">
    <property type="protein sequence ID" value="KAI3780751.1"/>
    <property type="molecule type" value="Genomic_DNA"/>
</dbReference>
<organism evidence="1 2">
    <name type="scientific">Cichorium intybus</name>
    <name type="common">Chicory</name>
    <dbReference type="NCBI Taxonomy" id="13427"/>
    <lineage>
        <taxon>Eukaryota</taxon>
        <taxon>Viridiplantae</taxon>
        <taxon>Streptophyta</taxon>
        <taxon>Embryophyta</taxon>
        <taxon>Tracheophyta</taxon>
        <taxon>Spermatophyta</taxon>
        <taxon>Magnoliopsida</taxon>
        <taxon>eudicotyledons</taxon>
        <taxon>Gunneridae</taxon>
        <taxon>Pentapetalae</taxon>
        <taxon>asterids</taxon>
        <taxon>campanulids</taxon>
        <taxon>Asterales</taxon>
        <taxon>Asteraceae</taxon>
        <taxon>Cichorioideae</taxon>
        <taxon>Cichorieae</taxon>
        <taxon>Cichoriinae</taxon>
        <taxon>Cichorium</taxon>
    </lineage>
</organism>